<dbReference type="EMBL" id="JAVREQ010000008">
    <property type="protein sequence ID" value="MDT0379466.1"/>
    <property type="molecule type" value="Genomic_DNA"/>
</dbReference>
<comment type="caution">
    <text evidence="1">The sequence shown here is derived from an EMBL/GenBank/DDBJ whole genome shotgun (WGS) entry which is preliminary data.</text>
</comment>
<sequence>MNETTDAASQLAMRAVRGAREDAVGERVDPDDAVRALRLALHAARITLPDLQADGCACGRLATAPLVELGNVRPDVALRLAEVVSEGAMHAAVREANARSRGERL</sequence>
<dbReference type="RefSeq" id="WP_247597707.1">
    <property type="nucleotide sequence ID" value="NZ_JAVREQ010000008.1"/>
</dbReference>
<keyword evidence="2" id="KW-1185">Reference proteome</keyword>
<dbReference type="Proteomes" id="UP001183414">
    <property type="component" value="Unassembled WGS sequence"/>
</dbReference>
<protein>
    <submittedName>
        <fullName evidence="1">Uncharacterized protein</fullName>
    </submittedName>
</protein>
<reference evidence="2" key="1">
    <citation type="submission" date="2023-07" db="EMBL/GenBank/DDBJ databases">
        <title>30 novel species of actinomycetes from the DSMZ collection.</title>
        <authorList>
            <person name="Nouioui I."/>
        </authorList>
    </citation>
    <scope>NUCLEOTIDE SEQUENCE [LARGE SCALE GENOMIC DNA]</scope>
    <source>
        <strain evidence="2">DSM 42041</strain>
    </source>
</reference>
<accession>A0ABU2NR54</accession>
<evidence type="ECO:0000313" key="1">
    <source>
        <dbReference type="EMBL" id="MDT0379466.1"/>
    </source>
</evidence>
<name>A0ABU2NR54_9ACTN</name>
<gene>
    <name evidence="1" type="ORF">RM572_11890</name>
</gene>
<organism evidence="1 2">
    <name type="scientific">Streptomyces hazeniae</name>
    <dbReference type="NCBI Taxonomy" id="3075538"/>
    <lineage>
        <taxon>Bacteria</taxon>
        <taxon>Bacillati</taxon>
        <taxon>Actinomycetota</taxon>
        <taxon>Actinomycetes</taxon>
        <taxon>Kitasatosporales</taxon>
        <taxon>Streptomycetaceae</taxon>
        <taxon>Streptomyces</taxon>
    </lineage>
</organism>
<proteinExistence type="predicted"/>
<evidence type="ECO:0000313" key="2">
    <source>
        <dbReference type="Proteomes" id="UP001183414"/>
    </source>
</evidence>